<proteinExistence type="predicted"/>
<feature type="compositionally biased region" description="Polar residues" evidence="1">
    <location>
        <begin position="83"/>
        <end position="93"/>
    </location>
</feature>
<comment type="caution">
    <text evidence="3">The sequence shown here is derived from an EMBL/GenBank/DDBJ whole genome shotgun (WGS) entry which is preliminary data.</text>
</comment>
<keyword evidence="2 3" id="KW-0812">Transmembrane</keyword>
<dbReference type="VEuPathDB" id="CryptoDB:GNI_010360"/>
<evidence type="ECO:0000256" key="1">
    <source>
        <dbReference type="SAM" id="MobiDB-lite"/>
    </source>
</evidence>
<accession>A0A023BCX1</accession>
<protein>
    <submittedName>
        <fullName evidence="3">Transmembrane protein</fullName>
    </submittedName>
</protein>
<dbReference type="AlphaFoldDB" id="A0A023BCX1"/>
<dbReference type="EMBL" id="AFNH02000079">
    <property type="protein sequence ID" value="EZG86309.1"/>
    <property type="molecule type" value="Genomic_DNA"/>
</dbReference>
<keyword evidence="2" id="KW-0472">Membrane</keyword>
<feature type="region of interest" description="Disordered" evidence="1">
    <location>
        <begin position="63"/>
        <end position="100"/>
    </location>
</feature>
<evidence type="ECO:0000313" key="3">
    <source>
        <dbReference type="EMBL" id="EZG86309.1"/>
    </source>
</evidence>
<feature type="compositionally biased region" description="Low complexity" evidence="1">
    <location>
        <begin position="63"/>
        <end position="74"/>
    </location>
</feature>
<organism evidence="3 4">
    <name type="scientific">Gregarina niphandrodes</name>
    <name type="common">Septate eugregarine</name>
    <dbReference type="NCBI Taxonomy" id="110365"/>
    <lineage>
        <taxon>Eukaryota</taxon>
        <taxon>Sar</taxon>
        <taxon>Alveolata</taxon>
        <taxon>Apicomplexa</taxon>
        <taxon>Conoidasida</taxon>
        <taxon>Gregarinasina</taxon>
        <taxon>Eugregarinorida</taxon>
        <taxon>Gregarinidae</taxon>
        <taxon>Gregarina</taxon>
    </lineage>
</organism>
<keyword evidence="2" id="KW-1133">Transmembrane helix</keyword>
<feature type="compositionally biased region" description="Basic and acidic residues" evidence="1">
    <location>
        <begin position="250"/>
        <end position="259"/>
    </location>
</feature>
<reference evidence="3" key="1">
    <citation type="submission" date="2013-12" db="EMBL/GenBank/DDBJ databases">
        <authorList>
            <person name="Omoto C.K."/>
            <person name="Sibley D."/>
            <person name="Venepally P."/>
            <person name="Hadjithomas M."/>
            <person name="Karamycheva S."/>
            <person name="Brunk B."/>
            <person name="Roos D."/>
            <person name="Caler E."/>
            <person name="Lorenzi H."/>
        </authorList>
    </citation>
    <scope>NUCLEOTIDE SEQUENCE</scope>
</reference>
<sequence>MAWTLRPTTTTTSLPPRRLFGALQRTGTELVTVKNIGFDTTTSFVTTHPQATATNTVLQTARQNRAGPAAAANGSRRRFDQNGADTTTGLATESQRKTKNLETTTQLATVKNQGVKYQGGATTTSLYTQLKNADQKVGLAAAGTTTALVTRAPAGKTPAAAQTGQGLRGILGFGHTTTTEPLTVQASQKQCCPLIGGIVLGLLLLLAILGAAWYFYQRNKPYRGYKQISANEEEYDLTPAQSPSAIAAGRRAERPDTVPVDQYEKLVRSRL</sequence>
<gene>
    <name evidence="3" type="ORF">GNI_010360</name>
</gene>
<evidence type="ECO:0000313" key="4">
    <source>
        <dbReference type="Proteomes" id="UP000019763"/>
    </source>
</evidence>
<feature type="transmembrane region" description="Helical" evidence="2">
    <location>
        <begin position="194"/>
        <end position="216"/>
    </location>
</feature>
<feature type="region of interest" description="Disordered" evidence="1">
    <location>
        <begin position="240"/>
        <end position="259"/>
    </location>
</feature>
<dbReference type="GeneID" id="22910623"/>
<evidence type="ECO:0000256" key="2">
    <source>
        <dbReference type="SAM" id="Phobius"/>
    </source>
</evidence>
<dbReference type="RefSeq" id="XP_011128760.1">
    <property type="nucleotide sequence ID" value="XM_011130458.1"/>
</dbReference>
<dbReference type="Proteomes" id="UP000019763">
    <property type="component" value="Unassembled WGS sequence"/>
</dbReference>
<keyword evidence="4" id="KW-1185">Reference proteome</keyword>
<name>A0A023BCX1_GRENI</name>